<dbReference type="OrthoDB" id="121413at2759"/>
<dbReference type="EMBL" id="NBNE01006749">
    <property type="protein sequence ID" value="OWZ01575.1"/>
    <property type="molecule type" value="Genomic_DNA"/>
</dbReference>
<sequence>EVHLCDFPDDEHAVIMVPSSCHCRAVYDPDNSKELVNFVVPGYGACVANLGGAVQFTPDSRIVTNGLRNFTLEAHEEFDTTQFELDLRALSVACPELQTLSTYYINVVLSVHYNALRRWPIQYMSLTGIQQISDLELCLSDTATQMARTLVELKVTSRMDERLDEEEVKKLKAHDGEFLPVIKEKFPLQLKIAMISAVTSTSSTKAIHLLDTYILSLIFVFSSTPEQRVVQCEDI</sequence>
<organism evidence="1 2">
    <name type="scientific">Phytophthora megakarya</name>
    <dbReference type="NCBI Taxonomy" id="4795"/>
    <lineage>
        <taxon>Eukaryota</taxon>
        <taxon>Sar</taxon>
        <taxon>Stramenopiles</taxon>
        <taxon>Oomycota</taxon>
        <taxon>Peronosporomycetes</taxon>
        <taxon>Peronosporales</taxon>
        <taxon>Peronosporaceae</taxon>
        <taxon>Phytophthora</taxon>
    </lineage>
</organism>
<proteinExistence type="predicted"/>
<protein>
    <submittedName>
        <fullName evidence="1">Uncharacterized protein</fullName>
    </submittedName>
</protein>
<name>A0A225V878_9STRA</name>
<feature type="non-terminal residue" evidence="1">
    <location>
        <position position="1"/>
    </location>
</feature>
<dbReference type="AlphaFoldDB" id="A0A225V878"/>
<reference evidence="2" key="1">
    <citation type="submission" date="2017-03" db="EMBL/GenBank/DDBJ databases">
        <title>Phytopthora megakarya and P. palmivora, two closely related causual agents of cacao black pod achieved similar genome size and gene model numbers by different mechanisms.</title>
        <authorList>
            <person name="Ali S."/>
            <person name="Shao J."/>
            <person name="Larry D.J."/>
            <person name="Kronmiller B."/>
            <person name="Shen D."/>
            <person name="Strem M.D."/>
            <person name="Melnick R.L."/>
            <person name="Guiltinan M.J."/>
            <person name="Tyler B.M."/>
            <person name="Meinhardt L.W."/>
            <person name="Bailey B.A."/>
        </authorList>
    </citation>
    <scope>NUCLEOTIDE SEQUENCE [LARGE SCALE GENOMIC DNA]</scope>
    <source>
        <strain evidence="2">zdho120</strain>
    </source>
</reference>
<evidence type="ECO:0000313" key="1">
    <source>
        <dbReference type="EMBL" id="OWZ01575.1"/>
    </source>
</evidence>
<evidence type="ECO:0000313" key="2">
    <source>
        <dbReference type="Proteomes" id="UP000198211"/>
    </source>
</evidence>
<accession>A0A225V878</accession>
<comment type="caution">
    <text evidence="1">The sequence shown here is derived from an EMBL/GenBank/DDBJ whole genome shotgun (WGS) entry which is preliminary data.</text>
</comment>
<keyword evidence="2" id="KW-1185">Reference proteome</keyword>
<gene>
    <name evidence="1" type="ORF">PHMEG_00027007</name>
</gene>
<dbReference type="Proteomes" id="UP000198211">
    <property type="component" value="Unassembled WGS sequence"/>
</dbReference>